<dbReference type="Proteomes" id="UP000813461">
    <property type="component" value="Unassembled WGS sequence"/>
</dbReference>
<reference evidence="7" key="1">
    <citation type="journal article" date="2021" name="Nat. Commun.">
        <title>Genetic determinants of endophytism in the Arabidopsis root mycobiome.</title>
        <authorList>
            <person name="Mesny F."/>
            <person name="Miyauchi S."/>
            <person name="Thiergart T."/>
            <person name="Pickel B."/>
            <person name="Atanasova L."/>
            <person name="Karlsson M."/>
            <person name="Huettel B."/>
            <person name="Barry K.W."/>
            <person name="Haridas S."/>
            <person name="Chen C."/>
            <person name="Bauer D."/>
            <person name="Andreopoulos W."/>
            <person name="Pangilinan J."/>
            <person name="LaButti K."/>
            <person name="Riley R."/>
            <person name="Lipzen A."/>
            <person name="Clum A."/>
            <person name="Drula E."/>
            <person name="Henrissat B."/>
            <person name="Kohler A."/>
            <person name="Grigoriev I.V."/>
            <person name="Martin F.M."/>
            <person name="Hacquard S."/>
        </authorList>
    </citation>
    <scope>NUCLEOTIDE SEQUENCE</scope>
    <source>
        <strain evidence="7">MPI-SDFR-AT-0120</strain>
    </source>
</reference>
<evidence type="ECO:0000256" key="1">
    <source>
        <dbReference type="ARBA" id="ARBA00007992"/>
    </source>
</evidence>
<dbReference type="InterPro" id="IPR050493">
    <property type="entry name" value="FAD-dep_Monooxygenase_BioMet"/>
</dbReference>
<dbReference type="InterPro" id="IPR036188">
    <property type="entry name" value="FAD/NAD-bd_sf"/>
</dbReference>
<name>A0A8K0VZI3_9PLEO</name>
<dbReference type="OrthoDB" id="16820at2759"/>
<evidence type="ECO:0000259" key="6">
    <source>
        <dbReference type="Pfam" id="PF01494"/>
    </source>
</evidence>
<dbReference type="EMBL" id="JAGMVJ010000008">
    <property type="protein sequence ID" value="KAH7088106.1"/>
    <property type="molecule type" value="Genomic_DNA"/>
</dbReference>
<sequence length="473" mass="52810">MSSADNLSVLVVGAGFGGLACAIALAKRGIDVRVFELAEDLTRQGKELYVKGITRLCIDLNVGDVIMVGSNATRIISKWGGGLMDEIWKMAAQPSTLKIKDKSGKILLEQPLANDFDGYPNIYTNRTKLQNLLYRHALELGVRFTFGARVTDYFENDTEAGFSLNGARHSADAVLIGDGVHSKGRSFLSGIPEKALKSGFAVYRSWFPLDNLRRSDLTRQFADADEDQFAIWIAEDTHAILTTNVKQQSCTCFATHKDLTDIEESWHLKGSVDDMLDVVDGWDPVLREIIRSIPPDDLIDHKLLWRNPNKKWVSGRGRIALVGDAAHPHLATSGNGGAQAIEDGATLATLITRAGRHEIPIALRAYERLRFERTSLTQRMGWETRHRWHQTDWEAVAANPEFLKFPQPEWLNGHDAEEYAAAHLDKVIEHLRNGSPFQSSNIPAGHVHKDWTIEEMMAREGQKADASFYQVDN</sequence>
<dbReference type="PANTHER" id="PTHR13789">
    <property type="entry name" value="MONOOXYGENASE"/>
    <property type="match status" value="1"/>
</dbReference>
<dbReference type="GO" id="GO:0071949">
    <property type="term" value="F:FAD binding"/>
    <property type="evidence" value="ECO:0007669"/>
    <property type="project" value="InterPro"/>
</dbReference>
<dbReference type="GO" id="GO:0004497">
    <property type="term" value="F:monooxygenase activity"/>
    <property type="evidence" value="ECO:0007669"/>
    <property type="project" value="UniProtKB-KW"/>
</dbReference>
<protein>
    <recommendedName>
        <fullName evidence="6">FAD-binding domain-containing protein</fullName>
    </recommendedName>
</protein>
<dbReference type="Gene3D" id="3.50.50.60">
    <property type="entry name" value="FAD/NAD(P)-binding domain"/>
    <property type="match status" value="1"/>
</dbReference>
<evidence type="ECO:0000256" key="3">
    <source>
        <dbReference type="ARBA" id="ARBA00022827"/>
    </source>
</evidence>
<proteinExistence type="inferred from homology"/>
<evidence type="ECO:0000256" key="5">
    <source>
        <dbReference type="ARBA" id="ARBA00023033"/>
    </source>
</evidence>
<keyword evidence="2" id="KW-0285">Flavoprotein</keyword>
<comment type="similarity">
    <text evidence="1">Belongs to the paxM FAD-dependent monooxygenase family.</text>
</comment>
<keyword evidence="5" id="KW-0503">Monooxygenase</keyword>
<evidence type="ECO:0000256" key="2">
    <source>
        <dbReference type="ARBA" id="ARBA00022630"/>
    </source>
</evidence>
<evidence type="ECO:0000313" key="7">
    <source>
        <dbReference type="EMBL" id="KAH7088106.1"/>
    </source>
</evidence>
<gene>
    <name evidence="7" type="ORF">FB567DRAFT_569126</name>
</gene>
<evidence type="ECO:0000256" key="4">
    <source>
        <dbReference type="ARBA" id="ARBA00023002"/>
    </source>
</evidence>
<comment type="caution">
    <text evidence="7">The sequence shown here is derived from an EMBL/GenBank/DDBJ whole genome shotgun (WGS) entry which is preliminary data.</text>
</comment>
<dbReference type="PRINTS" id="PR00420">
    <property type="entry name" value="RNGMNOXGNASE"/>
</dbReference>
<dbReference type="InterPro" id="IPR002938">
    <property type="entry name" value="FAD-bd"/>
</dbReference>
<dbReference type="PANTHER" id="PTHR13789:SF236">
    <property type="entry name" value="MONOOXYGENASE, PUTATIVE (AFU_ORTHOLOGUE AFUA_6G12060)-RELATED"/>
    <property type="match status" value="1"/>
</dbReference>
<accession>A0A8K0VZI3</accession>
<feature type="domain" description="FAD-binding" evidence="6">
    <location>
        <begin position="8"/>
        <end position="368"/>
    </location>
</feature>
<dbReference type="AlphaFoldDB" id="A0A8K0VZI3"/>
<keyword evidence="3" id="KW-0274">FAD</keyword>
<keyword evidence="8" id="KW-1185">Reference proteome</keyword>
<dbReference type="Pfam" id="PF01494">
    <property type="entry name" value="FAD_binding_3"/>
    <property type="match status" value="1"/>
</dbReference>
<dbReference type="SUPFAM" id="SSF51905">
    <property type="entry name" value="FAD/NAD(P)-binding domain"/>
    <property type="match status" value="1"/>
</dbReference>
<dbReference type="SUPFAM" id="SSF54373">
    <property type="entry name" value="FAD-linked reductases, C-terminal domain"/>
    <property type="match status" value="1"/>
</dbReference>
<evidence type="ECO:0000313" key="8">
    <source>
        <dbReference type="Proteomes" id="UP000813461"/>
    </source>
</evidence>
<keyword evidence="4" id="KW-0560">Oxidoreductase</keyword>
<organism evidence="7 8">
    <name type="scientific">Paraphoma chrysanthemicola</name>
    <dbReference type="NCBI Taxonomy" id="798071"/>
    <lineage>
        <taxon>Eukaryota</taxon>
        <taxon>Fungi</taxon>
        <taxon>Dikarya</taxon>
        <taxon>Ascomycota</taxon>
        <taxon>Pezizomycotina</taxon>
        <taxon>Dothideomycetes</taxon>
        <taxon>Pleosporomycetidae</taxon>
        <taxon>Pleosporales</taxon>
        <taxon>Pleosporineae</taxon>
        <taxon>Phaeosphaeriaceae</taxon>
        <taxon>Paraphoma</taxon>
    </lineage>
</organism>